<organism evidence="2 3">
    <name type="scientific">Streblomastix strix</name>
    <dbReference type="NCBI Taxonomy" id="222440"/>
    <lineage>
        <taxon>Eukaryota</taxon>
        <taxon>Metamonada</taxon>
        <taxon>Preaxostyla</taxon>
        <taxon>Oxymonadida</taxon>
        <taxon>Streblomastigidae</taxon>
        <taxon>Streblomastix</taxon>
    </lineage>
</organism>
<reference evidence="2 3" key="1">
    <citation type="submission" date="2019-03" db="EMBL/GenBank/DDBJ databases">
        <title>Single cell metagenomics reveals metabolic interactions within the superorganism composed of flagellate Streblomastix strix and complex community of Bacteroidetes bacteria on its surface.</title>
        <authorList>
            <person name="Treitli S.C."/>
            <person name="Kolisko M."/>
            <person name="Husnik F."/>
            <person name="Keeling P."/>
            <person name="Hampl V."/>
        </authorList>
    </citation>
    <scope>NUCLEOTIDE SEQUENCE [LARGE SCALE GENOMIC DNA]</scope>
    <source>
        <strain evidence="2">ST1C</strain>
    </source>
</reference>
<proteinExistence type="predicted"/>
<evidence type="ECO:0000313" key="2">
    <source>
        <dbReference type="EMBL" id="KAA6377363.1"/>
    </source>
</evidence>
<dbReference type="Proteomes" id="UP000324800">
    <property type="component" value="Unassembled WGS sequence"/>
</dbReference>
<feature type="transmembrane region" description="Helical" evidence="1">
    <location>
        <begin position="24"/>
        <end position="45"/>
    </location>
</feature>
<keyword evidence="1" id="KW-0812">Transmembrane</keyword>
<keyword evidence="1" id="KW-0472">Membrane</keyword>
<gene>
    <name evidence="2" type="ORF">EZS28_027110</name>
</gene>
<evidence type="ECO:0000256" key="1">
    <source>
        <dbReference type="SAM" id="Phobius"/>
    </source>
</evidence>
<dbReference type="AlphaFoldDB" id="A0A5J4V4A1"/>
<name>A0A5J4V4A1_9EUKA</name>
<feature type="non-terminal residue" evidence="2">
    <location>
        <position position="169"/>
    </location>
</feature>
<evidence type="ECO:0000313" key="3">
    <source>
        <dbReference type="Proteomes" id="UP000324800"/>
    </source>
</evidence>
<accession>A0A5J4V4A1</accession>
<dbReference type="EMBL" id="SNRW01009880">
    <property type="protein sequence ID" value="KAA6377363.1"/>
    <property type="molecule type" value="Genomic_DNA"/>
</dbReference>
<keyword evidence="1" id="KW-1133">Transmembrane helix</keyword>
<protein>
    <submittedName>
        <fullName evidence="2">Uncharacterized protein</fullName>
    </submittedName>
</protein>
<sequence>MFICYKPDSITNCLPKVTLSKIDIYYTLMMEGMAFNLLVIALALLSIEAKITVKYVDSKADVPKHNIENIFWDSQHPTWDKDGLLKDEWGCTDDFKIGYSTLDKSKAKGDGKEDDASYIAIDAAKVPTLKISRKLTEDEDLGYSGKCRTGLRIPFDEIEQIGYAAYFLN</sequence>
<comment type="caution">
    <text evidence="2">The sequence shown here is derived from an EMBL/GenBank/DDBJ whole genome shotgun (WGS) entry which is preliminary data.</text>
</comment>